<reference evidence="2" key="1">
    <citation type="submission" date="2019-08" db="EMBL/GenBank/DDBJ databases">
        <authorList>
            <person name="Kucharzyk K."/>
            <person name="Murdoch R.W."/>
            <person name="Higgins S."/>
            <person name="Loffler F."/>
        </authorList>
    </citation>
    <scope>NUCLEOTIDE SEQUENCE</scope>
</reference>
<comment type="caution">
    <text evidence="2">The sequence shown here is derived from an EMBL/GenBank/DDBJ whole genome shotgun (WGS) entry which is preliminary data.</text>
</comment>
<feature type="transmembrane region" description="Helical" evidence="1">
    <location>
        <begin position="99"/>
        <end position="120"/>
    </location>
</feature>
<sequence length="140" mass="16374">MDLEDVLPDDIKKFRIALSPISLSQQQVIQPFSSGSIAMCLIKFQFFCISIYNYNMSDTIDIVHDIFFFFYFQIYKFIFKVYEPVYLSIQISTAKLQCFGIIIGCYMLVNRLFTFSAFIYPYGNQRISRLDSAVPYSYTA</sequence>
<organism evidence="2">
    <name type="scientific">bioreactor metagenome</name>
    <dbReference type="NCBI Taxonomy" id="1076179"/>
    <lineage>
        <taxon>unclassified sequences</taxon>
        <taxon>metagenomes</taxon>
        <taxon>ecological metagenomes</taxon>
    </lineage>
</organism>
<feature type="transmembrane region" description="Helical" evidence="1">
    <location>
        <begin position="32"/>
        <end position="55"/>
    </location>
</feature>
<keyword evidence="1" id="KW-0812">Transmembrane</keyword>
<dbReference type="EMBL" id="VSSQ01093315">
    <property type="protein sequence ID" value="MPN38218.1"/>
    <property type="molecule type" value="Genomic_DNA"/>
</dbReference>
<evidence type="ECO:0000256" key="1">
    <source>
        <dbReference type="SAM" id="Phobius"/>
    </source>
</evidence>
<keyword evidence="1" id="KW-0472">Membrane</keyword>
<evidence type="ECO:0000313" key="2">
    <source>
        <dbReference type="EMBL" id="MPN38218.1"/>
    </source>
</evidence>
<feature type="transmembrane region" description="Helical" evidence="1">
    <location>
        <begin position="62"/>
        <end position="79"/>
    </location>
</feature>
<accession>A0A645HGQ3</accession>
<keyword evidence="1" id="KW-1133">Transmembrane helix</keyword>
<proteinExistence type="predicted"/>
<gene>
    <name evidence="2" type="ORF">SDC9_185742</name>
</gene>
<protein>
    <submittedName>
        <fullName evidence="2">Uncharacterized protein</fullName>
    </submittedName>
</protein>
<dbReference type="AlphaFoldDB" id="A0A645HGQ3"/>
<name>A0A645HGQ3_9ZZZZ</name>